<name>A0A7W6GLC5_9HYPH</name>
<sequence length="43" mass="4958">MAYEWSEQRAKRDRLWKVTTMLVATLLTAGIPTMIVLAAMAYR</sequence>
<organism evidence="2 3">
    <name type="scientific">Mycoplana azooxidifex</name>
    <dbReference type="NCBI Taxonomy" id="1636188"/>
    <lineage>
        <taxon>Bacteria</taxon>
        <taxon>Pseudomonadati</taxon>
        <taxon>Pseudomonadota</taxon>
        <taxon>Alphaproteobacteria</taxon>
        <taxon>Hyphomicrobiales</taxon>
        <taxon>Rhizobiaceae</taxon>
        <taxon>Mycoplana</taxon>
    </lineage>
</organism>
<feature type="transmembrane region" description="Helical" evidence="1">
    <location>
        <begin position="21"/>
        <end position="42"/>
    </location>
</feature>
<protein>
    <submittedName>
        <fullName evidence="2">Uncharacterized protein</fullName>
    </submittedName>
</protein>
<dbReference type="AlphaFoldDB" id="A0A7W6GLC5"/>
<evidence type="ECO:0000313" key="3">
    <source>
        <dbReference type="Proteomes" id="UP000574761"/>
    </source>
</evidence>
<keyword evidence="1" id="KW-0812">Transmembrane</keyword>
<proteinExistence type="predicted"/>
<reference evidence="2 3" key="1">
    <citation type="submission" date="2020-08" db="EMBL/GenBank/DDBJ databases">
        <title>Genomic Encyclopedia of Type Strains, Phase IV (KMG-IV): sequencing the most valuable type-strain genomes for metagenomic binning, comparative biology and taxonomic classification.</title>
        <authorList>
            <person name="Goeker M."/>
        </authorList>
    </citation>
    <scope>NUCLEOTIDE SEQUENCE [LARGE SCALE GENOMIC DNA]</scope>
    <source>
        <strain evidence="2 3">DSM 100211</strain>
    </source>
</reference>
<gene>
    <name evidence="2" type="ORF">GGQ64_005258</name>
</gene>
<evidence type="ECO:0000313" key="2">
    <source>
        <dbReference type="EMBL" id="MBB3980011.1"/>
    </source>
</evidence>
<keyword evidence="1" id="KW-1133">Transmembrane helix</keyword>
<comment type="caution">
    <text evidence="2">The sequence shown here is derived from an EMBL/GenBank/DDBJ whole genome shotgun (WGS) entry which is preliminary data.</text>
</comment>
<keyword evidence="3" id="KW-1185">Reference proteome</keyword>
<accession>A0A7W6GLC5</accession>
<keyword evidence="1" id="KW-0472">Membrane</keyword>
<dbReference type="RefSeq" id="WP_281380609.1">
    <property type="nucleotide sequence ID" value="NZ_JACIEE010000014.1"/>
</dbReference>
<evidence type="ECO:0000256" key="1">
    <source>
        <dbReference type="SAM" id="Phobius"/>
    </source>
</evidence>
<dbReference type="Proteomes" id="UP000574761">
    <property type="component" value="Unassembled WGS sequence"/>
</dbReference>
<dbReference type="EMBL" id="JACIEE010000014">
    <property type="protein sequence ID" value="MBB3980011.1"/>
    <property type="molecule type" value="Genomic_DNA"/>
</dbReference>